<evidence type="ECO:0000313" key="3">
    <source>
        <dbReference type="Proteomes" id="UP000094025"/>
    </source>
</evidence>
<comment type="caution">
    <text evidence="2">The sequence shown here is derived from an EMBL/GenBank/DDBJ whole genome shotgun (WGS) entry which is preliminary data.</text>
</comment>
<organism evidence="2 3">
    <name type="scientific">Sinorhizobium glycinis</name>
    <dbReference type="NCBI Taxonomy" id="1472378"/>
    <lineage>
        <taxon>Bacteria</taxon>
        <taxon>Pseudomonadati</taxon>
        <taxon>Pseudomonadota</taxon>
        <taxon>Alphaproteobacteria</taxon>
        <taxon>Hyphomicrobiales</taxon>
        <taxon>Rhizobiaceae</taxon>
        <taxon>Sinorhizobium/Ensifer group</taxon>
        <taxon>Sinorhizobium</taxon>
    </lineage>
</organism>
<proteinExistence type="predicted"/>
<dbReference type="STRING" id="1472378.AU381_18695"/>
<keyword evidence="1" id="KW-0812">Transmembrane</keyword>
<evidence type="ECO:0000313" key="2">
    <source>
        <dbReference type="EMBL" id="OAP36529.1"/>
    </source>
</evidence>
<keyword evidence="1" id="KW-0472">Membrane</keyword>
<feature type="transmembrane region" description="Helical" evidence="1">
    <location>
        <begin position="112"/>
        <end position="138"/>
    </location>
</feature>
<keyword evidence="1" id="KW-1133">Transmembrane helix</keyword>
<sequence length="296" mass="29862">MSDPAYTSPVATPSEPLVVTVPNKLSWAAIFAGVALALAVQLLLNLLGVGIGAAAFDVGGGDSPGPGTFSIASGIWFALSGIVSAFAGGYLASRLSGRLGTTTGAYHGLTSWAVTTLIVVYLLTTSAGALLGGALSGLSSVVGGTGRTVATAATTAAPALATADDPFADIERQIRETIGGDDPAAMRDAAVASIRALVTGDEAQAEEARNRAADALARAENIPPDQARARVEEYEQTYRTAVEDARRVAADAADTAATVVSSGAFLGFFSLLLGAAAAWLGGWYGTRRLDALSDVS</sequence>
<keyword evidence="3" id="KW-1185">Reference proteome</keyword>
<accession>A0A178XMQ5</accession>
<feature type="transmembrane region" description="Helical" evidence="1">
    <location>
        <begin position="27"/>
        <end position="56"/>
    </location>
</feature>
<dbReference type="Proteomes" id="UP000094025">
    <property type="component" value="Unassembled WGS sequence"/>
</dbReference>
<dbReference type="EMBL" id="LPUX01000064">
    <property type="protein sequence ID" value="OAP36529.1"/>
    <property type="molecule type" value="Genomic_DNA"/>
</dbReference>
<dbReference type="AlphaFoldDB" id="A0A178XMQ5"/>
<dbReference type="RefSeq" id="WP_064243754.1">
    <property type="nucleotide sequence ID" value="NZ_LPUX01000064.1"/>
</dbReference>
<name>A0A178XMQ5_9HYPH</name>
<feature type="transmembrane region" description="Helical" evidence="1">
    <location>
        <begin position="256"/>
        <end position="280"/>
    </location>
</feature>
<protein>
    <submittedName>
        <fullName evidence="2">PhnA-like protein</fullName>
    </submittedName>
</protein>
<reference evidence="2 3" key="1">
    <citation type="journal article" date="2016" name="Int. J. Syst. Evol. Microbiol.">
        <title>Ensifer glycinis sp. nov., an novel rhizobial species associated with Glycine spp.</title>
        <authorList>
            <person name="Yan H."/>
            <person name="Yan J."/>
            <person name="Sui X.H."/>
            <person name="Wang E.T."/>
            <person name="Chen W.X."/>
            <person name="Zhang X.X."/>
            <person name="Chen W.F."/>
        </authorList>
    </citation>
    <scope>NUCLEOTIDE SEQUENCE [LARGE SCALE GENOMIC DNA]</scope>
    <source>
        <strain evidence="2 3">CCBAU 23380</strain>
    </source>
</reference>
<dbReference type="OrthoDB" id="7276301at2"/>
<gene>
    <name evidence="2" type="ORF">AU381_18695</name>
</gene>
<feature type="transmembrane region" description="Helical" evidence="1">
    <location>
        <begin position="68"/>
        <end position="92"/>
    </location>
</feature>
<evidence type="ECO:0000256" key="1">
    <source>
        <dbReference type="SAM" id="Phobius"/>
    </source>
</evidence>